<keyword evidence="8" id="KW-0464">Manganese</keyword>
<evidence type="ECO:0000256" key="7">
    <source>
        <dbReference type="ARBA" id="ARBA00023002"/>
    </source>
</evidence>
<evidence type="ECO:0000256" key="4">
    <source>
        <dbReference type="ARBA" id="ARBA00021175"/>
    </source>
</evidence>
<feature type="signal peptide" evidence="9">
    <location>
        <begin position="1"/>
        <end position="22"/>
    </location>
</feature>
<dbReference type="SUPFAM" id="SSF48484">
    <property type="entry name" value="Lipoxigenase"/>
    <property type="match status" value="1"/>
</dbReference>
<evidence type="ECO:0000256" key="1">
    <source>
        <dbReference type="ARBA" id="ARBA00000366"/>
    </source>
</evidence>
<dbReference type="PANTHER" id="PTHR11771">
    <property type="entry name" value="LIPOXYGENASE"/>
    <property type="match status" value="1"/>
</dbReference>
<name>A0A2P5I079_DIAHE</name>
<keyword evidence="12" id="KW-1185">Reference proteome</keyword>
<dbReference type="STRING" id="158607.A0A2P5I079"/>
<reference evidence="11" key="1">
    <citation type="submission" date="2017-09" db="EMBL/GenBank/DDBJ databases">
        <title>Polyketide synthases of a Diaporthe helianthi virulent isolate.</title>
        <authorList>
            <person name="Baroncelli R."/>
        </authorList>
    </citation>
    <scope>NUCLEOTIDE SEQUENCE [LARGE SCALE GENOMIC DNA]</scope>
    <source>
        <strain evidence="11">7/96</strain>
    </source>
</reference>
<dbReference type="PROSITE" id="PS51393">
    <property type="entry name" value="LIPOXYGENASE_3"/>
    <property type="match status" value="1"/>
</dbReference>
<dbReference type="EC" id="1.13.11.45" evidence="3"/>
<evidence type="ECO:0000256" key="9">
    <source>
        <dbReference type="SAM" id="SignalP"/>
    </source>
</evidence>
<dbReference type="InterPro" id="IPR013819">
    <property type="entry name" value="LipOase_C"/>
</dbReference>
<dbReference type="AlphaFoldDB" id="A0A2P5I079"/>
<dbReference type="InterPro" id="IPR000907">
    <property type="entry name" value="LipOase"/>
</dbReference>
<evidence type="ECO:0000313" key="11">
    <source>
        <dbReference type="EMBL" id="POS75928.1"/>
    </source>
</evidence>
<evidence type="ECO:0000313" key="12">
    <source>
        <dbReference type="Proteomes" id="UP000094444"/>
    </source>
</evidence>
<evidence type="ECO:0000256" key="3">
    <source>
        <dbReference type="ARBA" id="ARBA00013178"/>
    </source>
</evidence>
<dbReference type="GO" id="GO:0046872">
    <property type="term" value="F:metal ion binding"/>
    <property type="evidence" value="ECO:0007669"/>
    <property type="project" value="UniProtKB-KW"/>
</dbReference>
<keyword evidence="9" id="KW-0732">Signal</keyword>
<comment type="cofactor">
    <cofactor evidence="2">
        <name>Mn(2+)</name>
        <dbReference type="ChEBI" id="CHEBI:29035"/>
    </cofactor>
</comment>
<keyword evidence="6" id="KW-0223">Dioxygenase</keyword>
<feature type="chain" id="PRO_5015201651" description="Manganese lipoxygenase" evidence="9">
    <location>
        <begin position="23"/>
        <end position="605"/>
    </location>
</feature>
<gene>
    <name evidence="11" type="ORF">DHEL01_v205678</name>
</gene>
<dbReference type="InterPro" id="IPR036226">
    <property type="entry name" value="LipOase_C_sf"/>
</dbReference>
<dbReference type="Gene3D" id="1.20.245.10">
    <property type="entry name" value="Lipoxygenase-1, Domain 5"/>
    <property type="match status" value="1"/>
</dbReference>
<comment type="catalytic activity">
    <reaction evidence="1">
        <text>(9Z,12Z)-octadecadienoate + O2 = (11S)-hydroperoxy-(9Z,12Z)-octadecadienoate</text>
        <dbReference type="Rhea" id="RHEA:18993"/>
        <dbReference type="ChEBI" id="CHEBI:15379"/>
        <dbReference type="ChEBI" id="CHEBI:30245"/>
        <dbReference type="ChEBI" id="CHEBI:57467"/>
        <dbReference type="EC" id="1.13.11.45"/>
    </reaction>
</comment>
<organism evidence="11 12">
    <name type="scientific">Diaporthe helianthi</name>
    <dbReference type="NCBI Taxonomy" id="158607"/>
    <lineage>
        <taxon>Eukaryota</taxon>
        <taxon>Fungi</taxon>
        <taxon>Dikarya</taxon>
        <taxon>Ascomycota</taxon>
        <taxon>Pezizomycotina</taxon>
        <taxon>Sordariomycetes</taxon>
        <taxon>Sordariomycetidae</taxon>
        <taxon>Diaporthales</taxon>
        <taxon>Diaporthaceae</taxon>
        <taxon>Diaporthe</taxon>
    </lineage>
</organism>
<evidence type="ECO:0000256" key="8">
    <source>
        <dbReference type="ARBA" id="ARBA00023211"/>
    </source>
</evidence>
<dbReference type="GO" id="GO:0050584">
    <property type="term" value="F:linoleate 11-lipoxygenase activity"/>
    <property type="evidence" value="ECO:0007669"/>
    <property type="project" value="UniProtKB-EC"/>
</dbReference>
<feature type="domain" description="Lipoxygenase" evidence="10">
    <location>
        <begin position="208"/>
        <end position="605"/>
    </location>
</feature>
<dbReference type="OrthoDB" id="407298at2759"/>
<dbReference type="InParanoid" id="A0A2P5I079"/>
<proteinExistence type="predicted"/>
<dbReference type="EMBL" id="MAVT02000426">
    <property type="protein sequence ID" value="POS75928.1"/>
    <property type="molecule type" value="Genomic_DNA"/>
</dbReference>
<dbReference type="GO" id="GO:0034440">
    <property type="term" value="P:lipid oxidation"/>
    <property type="evidence" value="ECO:0007669"/>
    <property type="project" value="InterPro"/>
</dbReference>
<evidence type="ECO:0000256" key="2">
    <source>
        <dbReference type="ARBA" id="ARBA00001936"/>
    </source>
</evidence>
<sequence>MHLKQPLAVSVAALLSAQSAAGAVVRTDWVRRNESAGFKYSLPQDSSDPLARASSLDNTRSAVQYGPPVAGGPFYPTGELGAVKGAADLASIQADLEAQEQLVGVDIAHANASAAAGKFNGLKTVEDYELLYDGEWSHTLPRGPVPGILTNYTQDLLFSMERLSTSAYAIRRLKPGTDWIPFWVDDSVTLKLAGSPLWVLFLEGRLFYADYSDQASLPKTDRFAAASDGLFFIDKASGDFLPLAIRTGVGGQGTIYTPEDDPADWLLAKIMYNANDFWFAQWHHLAATHQVLQITWLSAIRSLSAEHPVYALLSRLTFQAFAVQPLAASILFEPGGAVDRVFSYTGQAAQDYASNLYYTGSGDFQGNYFLTNLEKRGLINSKFGPPLTKFPFLDDATVIYDAIRTFMTSFVGSYYASDADVRADTELQAWAKEANGPAEAKDFPSTIATKQTIIDILTHVAHLGSTAHHAVNTNELLSASSTLPFHPPALYSPIPNSKGDDKSLNVVDWLPPFGQVLVQLSFAGLFARPLLENTNRSLTHMFDDPDMLARMNPATEDAAAEFKSAMEAFSDEVAARGFDSEGLSQGMPFVWQALDPRVAPYSVTI</sequence>
<evidence type="ECO:0000259" key="10">
    <source>
        <dbReference type="PROSITE" id="PS51393"/>
    </source>
</evidence>
<evidence type="ECO:0000256" key="6">
    <source>
        <dbReference type="ARBA" id="ARBA00022964"/>
    </source>
</evidence>
<comment type="caution">
    <text evidence="11">The sequence shown here is derived from an EMBL/GenBank/DDBJ whole genome shotgun (WGS) entry which is preliminary data.</text>
</comment>
<protein>
    <recommendedName>
        <fullName evidence="4">Manganese lipoxygenase</fullName>
        <ecNumber evidence="3">1.13.11.45</ecNumber>
    </recommendedName>
</protein>
<accession>A0A2P5I079</accession>
<keyword evidence="7" id="KW-0560">Oxidoreductase</keyword>
<dbReference type="GO" id="GO:0043651">
    <property type="term" value="P:linoleic acid metabolic process"/>
    <property type="evidence" value="ECO:0007669"/>
    <property type="project" value="UniProtKB-ARBA"/>
</dbReference>
<dbReference type="Pfam" id="PF00305">
    <property type="entry name" value="Lipoxygenase"/>
    <property type="match status" value="1"/>
</dbReference>
<evidence type="ECO:0000256" key="5">
    <source>
        <dbReference type="ARBA" id="ARBA00022723"/>
    </source>
</evidence>
<keyword evidence="5" id="KW-0479">Metal-binding</keyword>
<dbReference type="Gene3D" id="3.10.450.60">
    <property type="match status" value="1"/>
</dbReference>
<dbReference type="Proteomes" id="UP000094444">
    <property type="component" value="Unassembled WGS sequence"/>
</dbReference>